<feature type="domain" description="BPTI/Kunitz inhibitor" evidence="2">
    <location>
        <begin position="167"/>
        <end position="217"/>
    </location>
</feature>
<keyword evidence="1" id="KW-1015">Disulfide bond</keyword>
<dbReference type="SUPFAM" id="SSF57362">
    <property type="entry name" value="BPTI-like"/>
    <property type="match status" value="3"/>
</dbReference>
<evidence type="ECO:0000313" key="4">
    <source>
        <dbReference type="Proteomes" id="UP000830375"/>
    </source>
</evidence>
<dbReference type="SMART" id="SM00131">
    <property type="entry name" value="KU"/>
    <property type="match status" value="3"/>
</dbReference>
<proteinExistence type="predicted"/>
<sequence>MINWGVRDYLLQRALHCRPQIIAPGDSKKDFLYRKSFMGSDTTRQEFYPEHVEYFSRTLSNPRAVLREYFRVESKFCELCPEQIITSGFLPPSADGVRSELHIFHHSCALKKDEGPCKAIKERFYFDTDTGRCEHFEYGGCQGNANNFETLQECEKMCLVKENKSPCLLEDEPGPCRGLVPRYFFDYKSQECKRFFYGGCLGNANNFKTIKQCQEKCLSASNHMEKNAPFKPEEEVVKPKTEPLAKHVDRGDCDGSERRYVHNPRTGRCQMFRYTGCGGNKNNFVHKRHCMKTCMKDHSRRRQIRIKTRNSNILFRSV</sequence>
<accession>A0ABQ8MG78</accession>
<dbReference type="PROSITE" id="PS50279">
    <property type="entry name" value="BPTI_KUNITZ_2"/>
    <property type="match status" value="3"/>
</dbReference>
<evidence type="ECO:0000259" key="2">
    <source>
        <dbReference type="PROSITE" id="PS50279"/>
    </source>
</evidence>
<dbReference type="InterPro" id="IPR002223">
    <property type="entry name" value="Kunitz_BPTI"/>
</dbReference>
<dbReference type="PANTHER" id="PTHR10083:SF377">
    <property type="entry name" value="TISSUE FACTOR PATHWAY INHIBITOR"/>
    <property type="match status" value="1"/>
</dbReference>
<dbReference type="Pfam" id="PF00014">
    <property type="entry name" value="Kunitz_BPTI"/>
    <property type="match status" value="3"/>
</dbReference>
<dbReference type="InterPro" id="IPR020901">
    <property type="entry name" value="Prtase_inh_Kunz-CS"/>
</dbReference>
<evidence type="ECO:0000313" key="3">
    <source>
        <dbReference type="EMBL" id="KAI2660838.1"/>
    </source>
</evidence>
<feature type="domain" description="BPTI/Kunitz inhibitor" evidence="2">
    <location>
        <begin position="249"/>
        <end position="294"/>
    </location>
</feature>
<name>A0ABQ8MG78_LABRO</name>
<dbReference type="Proteomes" id="UP000830375">
    <property type="component" value="Unassembled WGS sequence"/>
</dbReference>
<evidence type="ECO:0000256" key="1">
    <source>
        <dbReference type="ARBA" id="ARBA00023157"/>
    </source>
</evidence>
<organism evidence="3 4">
    <name type="scientific">Labeo rohita</name>
    <name type="common">Indian major carp</name>
    <name type="synonym">Cyprinus rohita</name>
    <dbReference type="NCBI Taxonomy" id="84645"/>
    <lineage>
        <taxon>Eukaryota</taxon>
        <taxon>Metazoa</taxon>
        <taxon>Chordata</taxon>
        <taxon>Craniata</taxon>
        <taxon>Vertebrata</taxon>
        <taxon>Euteleostomi</taxon>
        <taxon>Actinopterygii</taxon>
        <taxon>Neopterygii</taxon>
        <taxon>Teleostei</taxon>
        <taxon>Ostariophysi</taxon>
        <taxon>Cypriniformes</taxon>
        <taxon>Cyprinidae</taxon>
        <taxon>Labeoninae</taxon>
        <taxon>Labeonini</taxon>
        <taxon>Labeo</taxon>
    </lineage>
</organism>
<dbReference type="PROSITE" id="PS00280">
    <property type="entry name" value="BPTI_KUNITZ_1"/>
    <property type="match status" value="3"/>
</dbReference>
<keyword evidence="4" id="KW-1185">Reference proteome</keyword>
<dbReference type="PRINTS" id="PR00759">
    <property type="entry name" value="BASICPTASE"/>
</dbReference>
<feature type="domain" description="BPTI/Kunitz inhibitor" evidence="2">
    <location>
        <begin position="108"/>
        <end position="158"/>
    </location>
</feature>
<dbReference type="EMBL" id="JACTAM010000009">
    <property type="protein sequence ID" value="KAI2660838.1"/>
    <property type="molecule type" value="Genomic_DNA"/>
</dbReference>
<gene>
    <name evidence="3" type="ORF">H4Q32_008510</name>
</gene>
<protein>
    <submittedName>
        <fullName evidence="3">Tissue factor pathway inhibitor</fullName>
    </submittedName>
</protein>
<dbReference type="InterPro" id="IPR050098">
    <property type="entry name" value="TFPI/VKTCI-like"/>
</dbReference>
<dbReference type="PANTHER" id="PTHR10083">
    <property type="entry name" value="KUNITZ-TYPE PROTEASE INHIBITOR-RELATED"/>
    <property type="match status" value="1"/>
</dbReference>
<dbReference type="Gene3D" id="4.10.410.10">
    <property type="entry name" value="Pancreatic trypsin inhibitor Kunitz domain"/>
    <property type="match status" value="3"/>
</dbReference>
<dbReference type="CDD" id="cd22613">
    <property type="entry name" value="Kunitz_TFPI1_1-like"/>
    <property type="match status" value="1"/>
</dbReference>
<reference evidence="3 4" key="1">
    <citation type="submission" date="2022-01" db="EMBL/GenBank/DDBJ databases">
        <title>A high-quality chromosome-level genome assembly of rohu carp, Labeo rohita.</title>
        <authorList>
            <person name="Arick M.A. II"/>
            <person name="Hsu C.-Y."/>
            <person name="Magbanua Z."/>
            <person name="Pechanova O."/>
            <person name="Grover C."/>
            <person name="Miller E."/>
            <person name="Thrash A."/>
            <person name="Ezzel L."/>
            <person name="Alam S."/>
            <person name="Benzie J."/>
            <person name="Hamilton M."/>
            <person name="Karsi A."/>
            <person name="Lawrence M.L."/>
            <person name="Peterson D.G."/>
        </authorList>
    </citation>
    <scope>NUCLEOTIDE SEQUENCE [LARGE SCALE GENOMIC DNA]</scope>
    <source>
        <strain evidence="4">BAU-BD-2019</strain>
        <tissue evidence="3">Blood</tissue>
    </source>
</reference>
<comment type="caution">
    <text evidence="3">The sequence shown here is derived from an EMBL/GenBank/DDBJ whole genome shotgun (WGS) entry which is preliminary data.</text>
</comment>
<dbReference type="InterPro" id="IPR036880">
    <property type="entry name" value="Kunitz_BPTI_sf"/>
</dbReference>